<reference evidence="3" key="1">
    <citation type="journal article" date="2021" name="Proc. Natl. Acad. Sci. U.S.A.">
        <title>A Catalog of Tens of Thousands of Viruses from Human Metagenomes Reveals Hidden Associations with Chronic Diseases.</title>
        <authorList>
            <person name="Tisza M.J."/>
            <person name="Buck C.B."/>
        </authorList>
    </citation>
    <scope>NUCLEOTIDE SEQUENCE</scope>
    <source>
        <strain evidence="3">CtwSu1</strain>
    </source>
</reference>
<proteinExistence type="predicted"/>
<evidence type="ECO:0000256" key="2">
    <source>
        <dbReference type="SAM" id="MobiDB-lite"/>
    </source>
</evidence>
<feature type="coiled-coil region" evidence="1">
    <location>
        <begin position="182"/>
        <end position="237"/>
    </location>
</feature>
<keyword evidence="1" id="KW-0175">Coiled coil</keyword>
<feature type="region of interest" description="Disordered" evidence="2">
    <location>
        <begin position="294"/>
        <end position="319"/>
    </location>
</feature>
<protein>
    <submittedName>
        <fullName evidence="3">Uncharacterized protein</fullName>
    </submittedName>
</protein>
<evidence type="ECO:0000256" key="1">
    <source>
        <dbReference type="SAM" id="Coils"/>
    </source>
</evidence>
<name>A0A8S5U164_9CAUD</name>
<organism evidence="3">
    <name type="scientific">Myoviridae sp. ctwSu1</name>
    <dbReference type="NCBI Taxonomy" id="2825207"/>
    <lineage>
        <taxon>Viruses</taxon>
        <taxon>Duplodnaviria</taxon>
        <taxon>Heunggongvirae</taxon>
        <taxon>Uroviricota</taxon>
        <taxon>Caudoviricetes</taxon>
    </lineage>
</organism>
<sequence>MHYLLTETAPAKITTDEKTGKAVKRTFNGIANSGKPFVYHGVRAIADLSDITFADKVPTLLLHDRDKRVGVGVLSVADNQLIIKGELLDNEHGQALARESDDGFPFQMSAHIIADYEEKLSHGQTAVVNGQTLTGEITILRKCRVSEVSFTPTGVDNQTMAMILSDQFTNPNLQPQENAMNLEQLTAQIAELTQKQAEQEKTINELKEHNKKLTDENTTLKEQKARADEEAKNANIEAQLSAKGYTKDNKGDWQGIDNATVQVLLSLDADKAKTMIGSLSAPKQGLPEYLLSEQHGTGMGQSTNPAPTNPLVANAKARK</sequence>
<accession>A0A8S5U164</accession>
<dbReference type="EMBL" id="BK015981">
    <property type="protein sequence ID" value="DAF88208.1"/>
    <property type="molecule type" value="Genomic_DNA"/>
</dbReference>
<evidence type="ECO:0000313" key="3">
    <source>
        <dbReference type="EMBL" id="DAF88208.1"/>
    </source>
</evidence>